<protein>
    <submittedName>
        <fullName evidence="1">Aminoglycoside nucleotidyltransferase</fullName>
    </submittedName>
</protein>
<sequence>MQQEDVLELYQTLETMGVGIWIDGGWGVDALLGQKTRPHSDLDVAVEKRHLPALTALLAGRGYTDRPRDDTSPWNFVLGDDEGRLVDIHVIELDEEGRGIYGPPENGVFYPASALTGRGSIGGHGVRCIAPEDLVRFHTGYTPRDTDIADVHRL</sequence>
<reference evidence="2" key="1">
    <citation type="journal article" date="2019" name="Int. J. Syst. Evol. Microbiol.">
        <title>The Global Catalogue of Microorganisms (GCM) 10K type strain sequencing project: providing services to taxonomists for standard genome sequencing and annotation.</title>
        <authorList>
            <consortium name="The Broad Institute Genomics Platform"/>
            <consortium name="The Broad Institute Genome Sequencing Center for Infectious Disease"/>
            <person name="Wu L."/>
            <person name="Ma J."/>
        </authorList>
    </citation>
    <scope>NUCLEOTIDE SEQUENCE [LARGE SCALE GENOMIC DNA]</scope>
    <source>
        <strain evidence="2">NBRC 112416</strain>
    </source>
</reference>
<dbReference type="InterPro" id="IPR019646">
    <property type="entry name" value="Aminoglyc_AdlTrfase"/>
</dbReference>
<evidence type="ECO:0000313" key="2">
    <source>
        <dbReference type="Proteomes" id="UP001156691"/>
    </source>
</evidence>
<keyword evidence="2" id="KW-1185">Reference proteome</keyword>
<dbReference type="Pfam" id="PF10706">
    <property type="entry name" value="Aminoglyc_resit"/>
    <property type="match status" value="1"/>
</dbReference>
<dbReference type="EMBL" id="BSNS01000022">
    <property type="protein sequence ID" value="GLQ56697.1"/>
    <property type="molecule type" value="Genomic_DNA"/>
</dbReference>
<gene>
    <name evidence="1" type="ORF">GCM10010862_39560</name>
</gene>
<comment type="caution">
    <text evidence="1">The sequence shown here is derived from an EMBL/GenBank/DDBJ whole genome shotgun (WGS) entry which is preliminary data.</text>
</comment>
<accession>A0ABQ5W9Q0</accession>
<dbReference type="Proteomes" id="UP001156691">
    <property type="component" value="Unassembled WGS sequence"/>
</dbReference>
<evidence type="ECO:0000313" key="1">
    <source>
        <dbReference type="EMBL" id="GLQ56697.1"/>
    </source>
</evidence>
<proteinExistence type="predicted"/>
<dbReference type="RefSeq" id="WP_284342106.1">
    <property type="nucleotide sequence ID" value="NZ_BSNS01000022.1"/>
</dbReference>
<dbReference type="Gene3D" id="3.30.460.40">
    <property type="match status" value="1"/>
</dbReference>
<name>A0ABQ5W9Q0_9HYPH</name>
<organism evidence="1 2">
    <name type="scientific">Devosia nitrariae</name>
    <dbReference type="NCBI Taxonomy" id="2071872"/>
    <lineage>
        <taxon>Bacteria</taxon>
        <taxon>Pseudomonadati</taxon>
        <taxon>Pseudomonadota</taxon>
        <taxon>Alphaproteobacteria</taxon>
        <taxon>Hyphomicrobiales</taxon>
        <taxon>Devosiaceae</taxon>
        <taxon>Devosia</taxon>
    </lineage>
</organism>